<dbReference type="InterPro" id="IPR004045">
    <property type="entry name" value="Glutathione_S-Trfase_N"/>
</dbReference>
<dbReference type="PANTHER" id="PTHR44051">
    <property type="entry name" value="GLUTATHIONE S-TRANSFERASE-RELATED"/>
    <property type="match status" value="1"/>
</dbReference>
<dbReference type="InterPro" id="IPR036249">
    <property type="entry name" value="Thioredoxin-like_sf"/>
</dbReference>
<sequence>MITLHHVPQSRSMRVLWLLNELDAEFRVVEHPFDRSLRSPEFLTLSPAGRVPALEIEGERMFESGAMVEYLCERFPERGLGRAPGDMDRMAWLVWVHFAETVSQHSATLTQQHIMLYEDSMRSPLIMRLEAKRLEKCYAAIEARLSTPVENRDYLLTAGYSAADICVGQAVYMARHFAKLDDFPETAKWFARLTERQSFQDALPQPGGMRLYEQDFYPAWAD</sequence>
<dbReference type="PROSITE" id="PS50404">
    <property type="entry name" value="GST_NTER"/>
    <property type="match status" value="1"/>
</dbReference>
<name>A0A3A8B9Q9_9RHOB</name>
<dbReference type="Pfam" id="PF00043">
    <property type="entry name" value="GST_C"/>
    <property type="match status" value="1"/>
</dbReference>
<dbReference type="Gene3D" id="1.20.1050.10">
    <property type="match status" value="1"/>
</dbReference>
<dbReference type="Proteomes" id="UP000281128">
    <property type="component" value="Unassembled WGS sequence"/>
</dbReference>
<keyword evidence="3" id="KW-0808">Transferase</keyword>
<feature type="domain" description="GST C-terminal" evidence="2">
    <location>
        <begin position="85"/>
        <end position="219"/>
    </location>
</feature>
<accession>A0A3A8B9Q9</accession>
<dbReference type="AlphaFoldDB" id="A0A3A8B9Q9"/>
<dbReference type="Gene3D" id="3.40.30.10">
    <property type="entry name" value="Glutaredoxin"/>
    <property type="match status" value="1"/>
</dbReference>
<dbReference type="CDD" id="cd03046">
    <property type="entry name" value="GST_N_GTT1_like"/>
    <property type="match status" value="1"/>
</dbReference>
<dbReference type="Pfam" id="PF13417">
    <property type="entry name" value="GST_N_3"/>
    <property type="match status" value="1"/>
</dbReference>
<proteinExistence type="predicted"/>
<dbReference type="RefSeq" id="WP_121166016.1">
    <property type="nucleotide sequence ID" value="NZ_RAPE01000002.1"/>
</dbReference>
<dbReference type="PROSITE" id="PS50405">
    <property type="entry name" value="GST_CTER"/>
    <property type="match status" value="1"/>
</dbReference>
<feature type="domain" description="GST N-terminal" evidence="1">
    <location>
        <begin position="1"/>
        <end position="79"/>
    </location>
</feature>
<organism evidence="3 4">
    <name type="scientific">Roseovarius spongiae</name>
    <dbReference type="NCBI Taxonomy" id="2320272"/>
    <lineage>
        <taxon>Bacteria</taxon>
        <taxon>Pseudomonadati</taxon>
        <taxon>Pseudomonadota</taxon>
        <taxon>Alphaproteobacteria</taxon>
        <taxon>Rhodobacterales</taxon>
        <taxon>Roseobacteraceae</taxon>
        <taxon>Roseovarius</taxon>
    </lineage>
</organism>
<dbReference type="SUPFAM" id="SSF47616">
    <property type="entry name" value="GST C-terminal domain-like"/>
    <property type="match status" value="1"/>
</dbReference>
<gene>
    <name evidence="3" type="ORF">D6850_09030</name>
</gene>
<dbReference type="InterPro" id="IPR004046">
    <property type="entry name" value="GST_C"/>
</dbReference>
<reference evidence="3 4" key="1">
    <citation type="submission" date="2018-09" db="EMBL/GenBank/DDBJ databases">
        <title>Roseovarius spongiae sp. nov., isolated from a marine sponge.</title>
        <authorList>
            <person name="Zhuang L."/>
            <person name="Luo L."/>
        </authorList>
    </citation>
    <scope>NUCLEOTIDE SEQUENCE [LARGE SCALE GENOMIC DNA]</scope>
    <source>
        <strain evidence="3 4">HN-E21</strain>
    </source>
</reference>
<dbReference type="SFLD" id="SFLDG01150">
    <property type="entry name" value="Main.1:_Beta-like"/>
    <property type="match status" value="1"/>
</dbReference>
<dbReference type="PANTHER" id="PTHR44051:SF8">
    <property type="entry name" value="GLUTATHIONE S-TRANSFERASE GSTA"/>
    <property type="match status" value="1"/>
</dbReference>
<dbReference type="SUPFAM" id="SSF52833">
    <property type="entry name" value="Thioredoxin-like"/>
    <property type="match status" value="1"/>
</dbReference>
<dbReference type="GO" id="GO:0016740">
    <property type="term" value="F:transferase activity"/>
    <property type="evidence" value="ECO:0007669"/>
    <property type="project" value="UniProtKB-KW"/>
</dbReference>
<dbReference type="InterPro" id="IPR010987">
    <property type="entry name" value="Glutathione-S-Trfase_C-like"/>
</dbReference>
<evidence type="ECO:0000259" key="2">
    <source>
        <dbReference type="PROSITE" id="PS50405"/>
    </source>
</evidence>
<dbReference type="InterPro" id="IPR040079">
    <property type="entry name" value="Glutathione_S-Trfase"/>
</dbReference>
<dbReference type="SFLD" id="SFLDS00019">
    <property type="entry name" value="Glutathione_Transferase_(cytos"/>
    <property type="match status" value="1"/>
</dbReference>
<protein>
    <submittedName>
        <fullName evidence="3">Glutathione S-transferase family protein</fullName>
    </submittedName>
</protein>
<comment type="caution">
    <text evidence="3">The sequence shown here is derived from an EMBL/GenBank/DDBJ whole genome shotgun (WGS) entry which is preliminary data.</text>
</comment>
<dbReference type="SFLD" id="SFLDG00358">
    <property type="entry name" value="Main_(cytGST)"/>
    <property type="match status" value="1"/>
</dbReference>
<dbReference type="OrthoDB" id="5740960at2"/>
<evidence type="ECO:0000259" key="1">
    <source>
        <dbReference type="PROSITE" id="PS50404"/>
    </source>
</evidence>
<dbReference type="InterPro" id="IPR036282">
    <property type="entry name" value="Glutathione-S-Trfase_C_sf"/>
</dbReference>
<evidence type="ECO:0000313" key="3">
    <source>
        <dbReference type="EMBL" id="RKF14993.1"/>
    </source>
</evidence>
<evidence type="ECO:0000313" key="4">
    <source>
        <dbReference type="Proteomes" id="UP000281128"/>
    </source>
</evidence>
<keyword evidence="4" id="KW-1185">Reference proteome</keyword>
<dbReference type="EMBL" id="RAPE01000002">
    <property type="protein sequence ID" value="RKF14993.1"/>
    <property type="molecule type" value="Genomic_DNA"/>
</dbReference>